<protein>
    <submittedName>
        <fullName evidence="2">Uncharacterized protein</fullName>
    </submittedName>
</protein>
<evidence type="ECO:0000313" key="2">
    <source>
        <dbReference type="EMBL" id="RXH58975.1"/>
    </source>
</evidence>
<organism evidence="2 3">
    <name type="scientific">Granulicella sibirica</name>
    <dbReference type="NCBI Taxonomy" id="2479048"/>
    <lineage>
        <taxon>Bacteria</taxon>
        <taxon>Pseudomonadati</taxon>
        <taxon>Acidobacteriota</taxon>
        <taxon>Terriglobia</taxon>
        <taxon>Terriglobales</taxon>
        <taxon>Acidobacteriaceae</taxon>
        <taxon>Granulicella</taxon>
    </lineage>
</organism>
<reference evidence="3" key="2">
    <citation type="submission" date="2019-02" db="EMBL/GenBank/DDBJ databases">
        <title>Granulicella sibirica sp. nov., a psychrotolerant acidobacterium isolated from an organic soil layer in forested tundra, West Siberia.</title>
        <authorList>
            <person name="Oshkin I.Y."/>
            <person name="Kulichevskaya I.S."/>
            <person name="Rijpstra W.I.C."/>
            <person name="Sinninghe Damste J.S."/>
            <person name="Rakitin A.L."/>
            <person name="Ravin N.V."/>
            <person name="Dedysh S.N."/>
        </authorList>
    </citation>
    <scope>NUCLEOTIDE SEQUENCE [LARGE SCALE GENOMIC DNA]</scope>
    <source>
        <strain evidence="3">AF10</strain>
    </source>
</reference>
<proteinExistence type="predicted"/>
<dbReference type="AlphaFoldDB" id="A0A4Q0T5E8"/>
<reference evidence="2 3" key="1">
    <citation type="submission" date="2018-11" db="EMBL/GenBank/DDBJ databases">
        <authorList>
            <person name="Mardanov A.V."/>
            <person name="Ravin N.V."/>
            <person name="Dedysh S.N."/>
        </authorList>
    </citation>
    <scope>NUCLEOTIDE SEQUENCE [LARGE SCALE GENOMIC DNA]</scope>
    <source>
        <strain evidence="2 3">AF10</strain>
    </source>
</reference>
<dbReference type="Proteomes" id="UP000289437">
    <property type="component" value="Unassembled WGS sequence"/>
</dbReference>
<sequence>MGHSVYEQFGDARLLGWQPKEADAGGGEGRLISQPAGR</sequence>
<keyword evidence="3" id="KW-1185">Reference proteome</keyword>
<accession>A0A4Q0T5E8</accession>
<gene>
    <name evidence="2" type="ORF">GRAN_2285</name>
</gene>
<feature type="region of interest" description="Disordered" evidence="1">
    <location>
        <begin position="16"/>
        <end position="38"/>
    </location>
</feature>
<evidence type="ECO:0000256" key="1">
    <source>
        <dbReference type="SAM" id="MobiDB-lite"/>
    </source>
</evidence>
<name>A0A4Q0T5E8_9BACT</name>
<evidence type="ECO:0000313" key="3">
    <source>
        <dbReference type="Proteomes" id="UP000289437"/>
    </source>
</evidence>
<dbReference type="EMBL" id="RDSM01000001">
    <property type="protein sequence ID" value="RXH58975.1"/>
    <property type="molecule type" value="Genomic_DNA"/>
</dbReference>
<comment type="caution">
    <text evidence="2">The sequence shown here is derived from an EMBL/GenBank/DDBJ whole genome shotgun (WGS) entry which is preliminary data.</text>
</comment>